<evidence type="ECO:0000313" key="5">
    <source>
        <dbReference type="Proteomes" id="UP001449657"/>
    </source>
</evidence>
<dbReference type="SUPFAM" id="SSF82171">
    <property type="entry name" value="DPP6 N-terminal domain-like"/>
    <property type="match status" value="1"/>
</dbReference>
<dbReference type="EMBL" id="CP150096">
    <property type="protein sequence ID" value="WZN48800.1"/>
    <property type="molecule type" value="Genomic_DNA"/>
</dbReference>
<dbReference type="Proteomes" id="UP001449657">
    <property type="component" value="Chromosome"/>
</dbReference>
<sequence length="790" mass="89549">MPTHIKRLTLLATLCWPVSTFAQQLQTLTVEKIMRDPKWIGTSPDNIFWGLDGKTIYFNWNPEKSPADSLHAITLANHKPLKTAPADRAHIQALQSGELNLARTRLVYTWQGDVWLRDMETGKDTRVTQTNDLETGAEFGFRESKILYRRDRNIFSWDPATGAVEQLTDFVAGAKPAKRGDSAGEQEKHLKNQQQELFEVLRDKKTTSDAATAFNNNLPKTKSLRSLYLDDRSLNDARMSPDGRFVVYRVFRENMSRGTEVPEFVTETGYTTDIRSRSKVGGAQPQYESFVYDRVKDTSFAIKTTQIPGIYDKPDYTKDYPGRDTAKAARPVIINGPYWSEKGTQAIVNIRSQDNKDRWIMLLDAASGKLTPVDRQRDEAWIGGPGIGWGGLGWIDEQTCWFQSEATGYSHLYTVNVNTGKRTALTSGNFEVQEAQLSRDKKHFYITTNEVHPGEKQFYKLAVAGGKPERITAMSGAHTVSMSPDEKWIAYRYSNSNHPWEMYLQENRAGAPATQITDQAMSPEFRSYPWREANVITFNARDNQPVYARLYTPDAAKKNGAAVVFVHGAGYLQNAHKWWSQYFREYMFHNLLTDLGYTVLDIDYRGSAGYGRNCRTGIYRHMGGKDLTDQVDGAKYLVQQLGVDPKRIGIYGGSYGGFITLMALFTEPDAFAAGAALRSVTDWAHYNHGYTSNILNEPFTDSLAYRRSSPIYYAEGLKGKLLMCHGMVDTNVHFQDIVRLSQRLIELGKDGWELAVYPVEDHGFTEPSSWTDEYKRILRLFENELKPAGK</sequence>
<dbReference type="Pfam" id="PF00326">
    <property type="entry name" value="Peptidase_S9"/>
    <property type="match status" value="1"/>
</dbReference>
<dbReference type="PANTHER" id="PTHR11731:SF193">
    <property type="entry name" value="DIPEPTIDYL PEPTIDASE 9"/>
    <property type="match status" value="1"/>
</dbReference>
<dbReference type="InterPro" id="IPR001375">
    <property type="entry name" value="Peptidase_S9_cat"/>
</dbReference>
<keyword evidence="1" id="KW-0732">Signal</keyword>
<name>A0ABZ2ZBI4_9BACT</name>
<dbReference type="Gene3D" id="3.40.50.1820">
    <property type="entry name" value="alpha/beta hydrolase"/>
    <property type="match status" value="1"/>
</dbReference>
<feature type="chain" id="PRO_5045821013" evidence="1">
    <location>
        <begin position="23"/>
        <end position="790"/>
    </location>
</feature>
<proteinExistence type="predicted"/>
<dbReference type="Gene3D" id="2.140.10.30">
    <property type="entry name" value="Dipeptidylpeptidase IV, N-terminal domain"/>
    <property type="match status" value="1"/>
</dbReference>
<evidence type="ECO:0000313" key="4">
    <source>
        <dbReference type="EMBL" id="WZN48800.1"/>
    </source>
</evidence>
<accession>A0ABZ2ZBI4</accession>
<dbReference type="InterPro" id="IPR050278">
    <property type="entry name" value="Serine_Prot_S9B/DPPIV"/>
</dbReference>
<feature type="signal peptide" evidence="1">
    <location>
        <begin position="1"/>
        <end position="22"/>
    </location>
</feature>
<evidence type="ECO:0000259" key="2">
    <source>
        <dbReference type="Pfam" id="PF00326"/>
    </source>
</evidence>
<dbReference type="RefSeq" id="WP_341843382.1">
    <property type="nucleotide sequence ID" value="NZ_CP149792.1"/>
</dbReference>
<dbReference type="Pfam" id="PF00930">
    <property type="entry name" value="DPPIV_N"/>
    <property type="match status" value="1"/>
</dbReference>
<protein>
    <submittedName>
        <fullName evidence="4">Prolyl oligopeptidase family serine peptidase</fullName>
    </submittedName>
</protein>
<keyword evidence="5" id="KW-1185">Reference proteome</keyword>
<evidence type="ECO:0000259" key="3">
    <source>
        <dbReference type="Pfam" id="PF00930"/>
    </source>
</evidence>
<organism evidence="4 5">
    <name type="scientific">Chitinophaga caseinilytica</name>
    <dbReference type="NCBI Taxonomy" id="2267521"/>
    <lineage>
        <taxon>Bacteria</taxon>
        <taxon>Pseudomonadati</taxon>
        <taxon>Bacteroidota</taxon>
        <taxon>Chitinophagia</taxon>
        <taxon>Chitinophagales</taxon>
        <taxon>Chitinophagaceae</taxon>
        <taxon>Chitinophaga</taxon>
    </lineage>
</organism>
<dbReference type="InterPro" id="IPR002469">
    <property type="entry name" value="Peptidase_S9B_N"/>
</dbReference>
<dbReference type="SUPFAM" id="SSF53474">
    <property type="entry name" value="alpha/beta-Hydrolases"/>
    <property type="match status" value="1"/>
</dbReference>
<feature type="domain" description="Dipeptidylpeptidase IV N-terminal" evidence="3">
    <location>
        <begin position="240"/>
        <end position="500"/>
    </location>
</feature>
<dbReference type="PANTHER" id="PTHR11731">
    <property type="entry name" value="PROTEASE FAMILY S9B,C DIPEPTIDYL-PEPTIDASE IV-RELATED"/>
    <property type="match status" value="1"/>
</dbReference>
<evidence type="ECO:0000256" key="1">
    <source>
        <dbReference type="SAM" id="SignalP"/>
    </source>
</evidence>
<dbReference type="InterPro" id="IPR029058">
    <property type="entry name" value="AB_hydrolase_fold"/>
</dbReference>
<feature type="domain" description="Peptidase S9 prolyl oligopeptidase catalytic" evidence="2">
    <location>
        <begin position="590"/>
        <end position="786"/>
    </location>
</feature>
<gene>
    <name evidence="4" type="ORF">WJU22_11515</name>
</gene>
<reference evidence="4 5" key="1">
    <citation type="submission" date="2024-03" db="EMBL/GenBank/DDBJ databases">
        <title>Chitinophaga caseinilytica sp. nov., a casein hydrolysing bacterium isolated from forest soil.</title>
        <authorList>
            <person name="Lee D.S."/>
            <person name="Han D.M."/>
            <person name="Baek J.H."/>
            <person name="Choi D.G."/>
            <person name="Jeon J.H."/>
            <person name="Jeon C.O."/>
        </authorList>
    </citation>
    <scope>NUCLEOTIDE SEQUENCE [LARGE SCALE GENOMIC DNA]</scope>
    <source>
        <strain evidence="4 5">KACC 19118</strain>
    </source>
</reference>